<dbReference type="Proteomes" id="UP000582213">
    <property type="component" value="Unassembled WGS sequence"/>
</dbReference>
<organism evidence="1 2">
    <name type="scientific">Sulfurisphaera ohwakuensis</name>
    <dbReference type="NCBI Taxonomy" id="69656"/>
    <lineage>
        <taxon>Archaea</taxon>
        <taxon>Thermoproteota</taxon>
        <taxon>Thermoprotei</taxon>
        <taxon>Sulfolobales</taxon>
        <taxon>Sulfolobaceae</taxon>
        <taxon>Sulfurisphaera</taxon>
    </lineage>
</organism>
<protein>
    <submittedName>
        <fullName evidence="1">Adenine-specific DNA methylase</fullName>
    </submittedName>
</protein>
<proteinExistence type="predicted"/>
<dbReference type="RefSeq" id="WP_231113703.1">
    <property type="nucleotide sequence ID" value="NZ_CP045484.1"/>
</dbReference>
<dbReference type="InterPro" id="IPR029063">
    <property type="entry name" value="SAM-dependent_MTases_sf"/>
</dbReference>
<comment type="caution">
    <text evidence="1">The sequence shown here is derived from an EMBL/GenBank/DDBJ whole genome shotgun (WGS) entry which is preliminary data.</text>
</comment>
<dbReference type="GO" id="GO:0008168">
    <property type="term" value="F:methyltransferase activity"/>
    <property type="evidence" value="ECO:0007669"/>
    <property type="project" value="UniProtKB-KW"/>
</dbReference>
<evidence type="ECO:0000313" key="2">
    <source>
        <dbReference type="Proteomes" id="UP000582213"/>
    </source>
</evidence>
<dbReference type="EMBL" id="JACHFY010000011">
    <property type="protein sequence ID" value="MBB5254125.1"/>
    <property type="molecule type" value="Genomic_DNA"/>
</dbReference>
<name>A0A7J9RTM4_SULOH</name>
<dbReference type="GO" id="GO:0032259">
    <property type="term" value="P:methylation"/>
    <property type="evidence" value="ECO:0007669"/>
    <property type="project" value="UniProtKB-KW"/>
</dbReference>
<evidence type="ECO:0000313" key="1">
    <source>
        <dbReference type="EMBL" id="MBB5254125.1"/>
    </source>
</evidence>
<dbReference type="InterPro" id="IPR002052">
    <property type="entry name" value="DNA_methylase_N6_adenine_CS"/>
</dbReference>
<dbReference type="GO" id="GO:0003676">
    <property type="term" value="F:nucleic acid binding"/>
    <property type="evidence" value="ECO:0007669"/>
    <property type="project" value="InterPro"/>
</dbReference>
<dbReference type="PROSITE" id="PS00092">
    <property type="entry name" value="N6_MTASE"/>
    <property type="match status" value="1"/>
</dbReference>
<keyword evidence="1" id="KW-0808">Transferase</keyword>
<reference evidence="1 2" key="1">
    <citation type="submission" date="2020-08" db="EMBL/GenBank/DDBJ databases">
        <title>Genomic Encyclopedia of Type Strains, Phase IV (KMG-IV): sequencing the most valuable type-strain genomes for metagenomic binning, comparative biology and taxonomic classification.</title>
        <authorList>
            <person name="Goeker M."/>
        </authorList>
    </citation>
    <scope>NUCLEOTIDE SEQUENCE [LARGE SCALE GENOMIC DNA]</scope>
    <source>
        <strain evidence="1 2">DSM 12421</strain>
    </source>
</reference>
<keyword evidence="1" id="KW-0489">Methyltransferase</keyword>
<accession>A0A7J9RTM4</accession>
<gene>
    <name evidence="1" type="ORF">HNQ62_001898</name>
</gene>
<sequence>MILSKIVDKINELRDKIEGDEDYKDAILTYLTMAFLNHVRYNSMITSIESTRSFNVPVTAFRGFAFSWNWVEISPLSNISGSITKLLEHVKKGLEYLTYTNTDSQVEVPFYQDNLQMEPVDLIVTDPPFADDKPYVSDYFYVWLKRVFPIPYNTQWEDFMPKNINKVYKGVVGTLEYFRKKLAEVFLKFYDLLKDDGTLVTFFSSSSPEAWVSLLYAGWFISKFRVITTHAVTTKDRTRMTANVSTVTLDKSIVIA</sequence>
<dbReference type="GeneID" id="68930134"/>
<dbReference type="AlphaFoldDB" id="A0A7J9RTM4"/>
<dbReference type="SUPFAM" id="SSF53335">
    <property type="entry name" value="S-adenosyl-L-methionine-dependent methyltransferases"/>
    <property type="match status" value="1"/>
</dbReference>
<dbReference type="Gene3D" id="3.40.50.150">
    <property type="entry name" value="Vaccinia Virus protein VP39"/>
    <property type="match status" value="1"/>
</dbReference>